<sequence length="78" mass="8616">MDTQSQITTKKLNKVKALLPTGSMEKIADSLNISVSTVSNVFSGRNKKQVNDVLARALTIIEEDKKEKSELANKIELL</sequence>
<name>A0A653YSD3_SPHMU</name>
<dbReference type="EMBL" id="CABWMV010000003">
    <property type="protein sequence ID" value="VXC45460.1"/>
    <property type="molecule type" value="Genomic_DNA"/>
</dbReference>
<reference evidence="1 2" key="1">
    <citation type="submission" date="2019-10" db="EMBL/GenBank/DDBJ databases">
        <authorList>
            <person name="Karimi E."/>
        </authorList>
    </citation>
    <scope>NUCLEOTIDE SEQUENCE [LARGE SCALE GENOMIC DNA]</scope>
    <source>
        <strain evidence="1">Sphingobacterium sp. 8BC</strain>
    </source>
</reference>
<dbReference type="Proteomes" id="UP000432350">
    <property type="component" value="Unassembled WGS sequence"/>
</dbReference>
<keyword evidence="1" id="KW-0238">DNA-binding</keyword>
<gene>
    <name evidence="1" type="ORF">SPHINGO8BC_110277</name>
</gene>
<dbReference type="GO" id="GO:0003677">
    <property type="term" value="F:DNA binding"/>
    <property type="evidence" value="ECO:0007669"/>
    <property type="project" value="UniProtKB-KW"/>
</dbReference>
<accession>A0A653YSD3</accession>
<dbReference type="RefSeq" id="WP_201303572.1">
    <property type="nucleotide sequence ID" value="NZ_DAMDOQ010000020.1"/>
</dbReference>
<evidence type="ECO:0000313" key="1">
    <source>
        <dbReference type="EMBL" id="VXC45460.1"/>
    </source>
</evidence>
<protein>
    <submittedName>
        <fullName evidence="1">Putative dNA-binding protein</fullName>
    </submittedName>
</protein>
<organism evidence="1 2">
    <name type="scientific">Sphingobacterium multivorum</name>
    <dbReference type="NCBI Taxonomy" id="28454"/>
    <lineage>
        <taxon>Bacteria</taxon>
        <taxon>Pseudomonadati</taxon>
        <taxon>Bacteroidota</taxon>
        <taxon>Sphingobacteriia</taxon>
        <taxon>Sphingobacteriales</taxon>
        <taxon>Sphingobacteriaceae</taxon>
        <taxon>Sphingobacterium</taxon>
    </lineage>
</organism>
<proteinExistence type="predicted"/>
<dbReference type="AlphaFoldDB" id="A0A653YSD3"/>
<evidence type="ECO:0000313" key="2">
    <source>
        <dbReference type="Proteomes" id="UP000432350"/>
    </source>
</evidence>